<dbReference type="GeneID" id="4999896"/>
<accession>A4RQY9</accession>
<dbReference type="PANTHER" id="PTHR12069">
    <property type="entry name" value="DNA-DIRECTED RNA POLYMERASES III 80 KDA POLYPEPTIDE RNA POLYMERASE III SUBUNIT 5"/>
    <property type="match status" value="1"/>
</dbReference>
<dbReference type="RefSeq" id="XP_001415474.1">
    <property type="nucleotide sequence ID" value="XM_001415437.1"/>
</dbReference>
<evidence type="ECO:0000313" key="2">
    <source>
        <dbReference type="EMBL" id="ABO93766.1"/>
    </source>
</evidence>
<dbReference type="KEGG" id="olu:OSTLU_28831"/>
<evidence type="ECO:0000313" key="3">
    <source>
        <dbReference type="Proteomes" id="UP000001568"/>
    </source>
</evidence>
<dbReference type="GO" id="GO:0042797">
    <property type="term" value="P:tRNA transcription by RNA polymerase III"/>
    <property type="evidence" value="ECO:0007669"/>
    <property type="project" value="TreeGrafter"/>
</dbReference>
<gene>
    <name evidence="2" type="ORF">OSTLU_28831</name>
</gene>
<dbReference type="EMBL" id="CP000581">
    <property type="protein sequence ID" value="ABO93766.1"/>
    <property type="molecule type" value="Genomic_DNA"/>
</dbReference>
<dbReference type="eggNOG" id="KOG2354">
    <property type="taxonomic scope" value="Eukaryota"/>
</dbReference>
<dbReference type="GO" id="GO:0005666">
    <property type="term" value="C:RNA polymerase III complex"/>
    <property type="evidence" value="ECO:0007669"/>
    <property type="project" value="TreeGrafter"/>
</dbReference>
<evidence type="ECO:0008006" key="4">
    <source>
        <dbReference type="Google" id="ProtNLM"/>
    </source>
</evidence>
<dbReference type="Proteomes" id="UP000001568">
    <property type="component" value="Chromosome 1"/>
</dbReference>
<protein>
    <recommendedName>
        <fullName evidence="4">DNA-directed RNA polymerase III subunit RPC5</fullName>
    </recommendedName>
</protein>
<organism evidence="2 3">
    <name type="scientific">Ostreococcus lucimarinus (strain CCE9901)</name>
    <dbReference type="NCBI Taxonomy" id="436017"/>
    <lineage>
        <taxon>Eukaryota</taxon>
        <taxon>Viridiplantae</taxon>
        <taxon>Chlorophyta</taxon>
        <taxon>Mamiellophyceae</taxon>
        <taxon>Mamiellales</taxon>
        <taxon>Bathycoccaceae</taxon>
        <taxon>Ostreococcus</taxon>
    </lineage>
</organism>
<dbReference type="HOGENOM" id="CLU_478476_0_0_1"/>
<dbReference type="Pfam" id="PF04801">
    <property type="entry name" value="RPC5"/>
    <property type="match status" value="1"/>
</dbReference>
<sequence>MRASRGDIKPELDDDNPVVETIPVYFNRPPDDGGEMVLIQYPLRPPDRPYDVANVESVRYKPDAAKLEMTMPIEESERNRDEDAAEHTRISSLLLTSSSAKAEAHGDGVVVGTIHNGAMYLTPIEAVYQMRPSLQHLDAADSARQPHDAAREERELQEEEERMLLPLQVQVRRRETAKQTEMRVQSHAFLRQREHEEAWIPLQPSMPGDADTEFVKAYVTTTHGESCGQAVTAREYLDVMCPVSGSKRVAPEDENANTLGDGTGLSKSQLASLPLDRRIRALFAKGQKSCMKFSRIRQFVTEPIEPEQLIAVIQDSAHLVQGNWVAKSTLRCGGNVTWENMRDSALFQFARSRNVKPELVSNCLKRNSTKSDPTLAKMRREVLAEFSRPRGYGSAADGFEFNEATDEAFEAEFPDVVSREMESWLALAPSLDITLLTNELTTPSVPPHVSQIRLTTVRSLVYAKFEKRTHLSLADIRAFLLTQAPDVAACAYFRQAELLGMFDGDIACIEGICVLVSVNDPAIDPLRRKILGLLYKQSGVVKRSEIMDALGDGAPSQHTYTKVLSDLCSSKGSIWTIKAAEEMR</sequence>
<reference evidence="2 3" key="1">
    <citation type="journal article" date="2007" name="Proc. Natl. Acad. Sci. U.S.A.">
        <title>The tiny eukaryote Ostreococcus provides genomic insights into the paradox of plankton speciation.</title>
        <authorList>
            <person name="Palenik B."/>
            <person name="Grimwood J."/>
            <person name="Aerts A."/>
            <person name="Rouze P."/>
            <person name="Salamov A."/>
            <person name="Putnam N."/>
            <person name="Dupont C."/>
            <person name="Jorgensen R."/>
            <person name="Derelle E."/>
            <person name="Rombauts S."/>
            <person name="Zhou K."/>
            <person name="Otillar R."/>
            <person name="Merchant S.S."/>
            <person name="Podell S."/>
            <person name="Gaasterland T."/>
            <person name="Napoli C."/>
            <person name="Gendler K."/>
            <person name="Manuell A."/>
            <person name="Tai V."/>
            <person name="Vallon O."/>
            <person name="Piganeau G."/>
            <person name="Jancek S."/>
            <person name="Heijde M."/>
            <person name="Jabbari K."/>
            <person name="Bowler C."/>
            <person name="Lohr M."/>
            <person name="Robbens S."/>
            <person name="Werner G."/>
            <person name="Dubchak I."/>
            <person name="Pazour G.J."/>
            <person name="Ren Q."/>
            <person name="Paulsen I."/>
            <person name="Delwiche C."/>
            <person name="Schmutz J."/>
            <person name="Rokhsar D."/>
            <person name="Van de Peer Y."/>
            <person name="Moreau H."/>
            <person name="Grigoriev I.V."/>
        </authorList>
    </citation>
    <scope>NUCLEOTIDE SEQUENCE [LARGE SCALE GENOMIC DNA]</scope>
    <source>
        <strain evidence="2 3">CCE9901</strain>
    </source>
</reference>
<feature type="region of interest" description="Disordered" evidence="1">
    <location>
        <begin position="138"/>
        <end position="159"/>
    </location>
</feature>
<dbReference type="OMA" id="NEMDWAK"/>
<dbReference type="AlphaFoldDB" id="A4RQY9"/>
<name>A4RQY9_OSTLU</name>
<dbReference type="OrthoDB" id="340681at2759"/>
<feature type="compositionally biased region" description="Basic and acidic residues" evidence="1">
    <location>
        <begin position="138"/>
        <end position="154"/>
    </location>
</feature>
<dbReference type="Gramene" id="ABO93766">
    <property type="protein sequence ID" value="ABO93766"/>
    <property type="gene ID" value="OSTLU_28831"/>
</dbReference>
<keyword evidence="3" id="KW-1185">Reference proteome</keyword>
<proteinExistence type="predicted"/>
<evidence type="ECO:0000256" key="1">
    <source>
        <dbReference type="SAM" id="MobiDB-lite"/>
    </source>
</evidence>
<dbReference type="STRING" id="436017.A4RQY9"/>
<dbReference type="InterPro" id="IPR006886">
    <property type="entry name" value="RNA_pol_III_Rpc5"/>
</dbReference>
<dbReference type="PANTHER" id="PTHR12069:SF0">
    <property type="entry name" value="DNA-DIRECTED RNA POLYMERASE III SUBUNIT RPC5"/>
    <property type="match status" value="1"/>
</dbReference>